<sequence>MTTITDRWHSQPMLLLQRATHRPMRRFVEELLVQEGYFCAETVEMDDATDAGEQLAGRALALINADTLTDAQQTAIAEWLGRGGRAILLAPPDALVERLGRWTSPVHSVYRRTPPCYARFADHEASGPHAGTVVQVTTPTVLRSLEGAQTVVELGARRDNFTTWPAVVECELGQGRAAIYWFDLGTCLALMRQGDPRIASTGPLGEPEEPTNYKAGFLDRQIVDPHLSDIPQADVWADLTVSLIRRLTDDLLPLPRVWQFPHNYVAMTLLDGDSDSYDWDNYAHLAEPAGKAGVPYTLNVMAMHMPDFDRGAAKRWMEQGHDFQLHYWPGTSTPTPAVMRQALVEQQALFAETFGHAAVGGRAHTCVWPGYTDTAEALADVGHRIETNFCPLYGGCGYRGSARAARFITPDGRMVPISQQPTVFMDDMLCHDKGMVAPSTPEAAHDWIERTYAASVTHYHGVICTCLHPVPMGPEALYRQIQDAALDAILTATADPEVGALSYRAWVEFLEARRNIRMTWSDGWQLHASSPVVGCTVLQPDAAAHATRRQGLSWEATVIELARGPHQLTMAKQA</sequence>
<evidence type="ECO:0008006" key="3">
    <source>
        <dbReference type="Google" id="ProtNLM"/>
    </source>
</evidence>
<dbReference type="EMBL" id="JBGUBD010000009">
    <property type="protein sequence ID" value="MFA9479557.1"/>
    <property type="molecule type" value="Genomic_DNA"/>
</dbReference>
<evidence type="ECO:0000313" key="1">
    <source>
        <dbReference type="EMBL" id="MFA9479557.1"/>
    </source>
</evidence>
<keyword evidence="2" id="KW-1185">Reference proteome</keyword>
<organism evidence="1 2">
    <name type="scientific">Natronomicrosphaera hydrolytica</name>
    <dbReference type="NCBI Taxonomy" id="3242702"/>
    <lineage>
        <taxon>Bacteria</taxon>
        <taxon>Pseudomonadati</taxon>
        <taxon>Planctomycetota</taxon>
        <taxon>Phycisphaerae</taxon>
        <taxon>Phycisphaerales</taxon>
        <taxon>Phycisphaeraceae</taxon>
        <taxon>Natronomicrosphaera</taxon>
    </lineage>
</organism>
<dbReference type="Proteomes" id="UP001575105">
    <property type="component" value="Unassembled WGS sequence"/>
</dbReference>
<evidence type="ECO:0000313" key="2">
    <source>
        <dbReference type="Proteomes" id="UP001575105"/>
    </source>
</evidence>
<dbReference type="RefSeq" id="WP_425346476.1">
    <property type="nucleotide sequence ID" value="NZ_JBGUBD010000009.1"/>
</dbReference>
<gene>
    <name evidence="1" type="ORF">ACERK3_14805</name>
</gene>
<comment type="caution">
    <text evidence="1">The sequence shown here is derived from an EMBL/GenBank/DDBJ whole genome shotgun (WGS) entry which is preliminary data.</text>
</comment>
<dbReference type="SUPFAM" id="SSF88713">
    <property type="entry name" value="Glycoside hydrolase/deacetylase"/>
    <property type="match status" value="1"/>
</dbReference>
<name>A0ABV4U8E6_9BACT</name>
<dbReference type="Gene3D" id="3.20.20.370">
    <property type="entry name" value="Glycoside hydrolase/deacetylase"/>
    <property type="match status" value="1"/>
</dbReference>
<reference evidence="1 2" key="1">
    <citation type="submission" date="2024-08" db="EMBL/GenBank/DDBJ databases">
        <title>Whole-genome sequencing of halo(alkali)philic microorganisms from hypersaline lakes.</title>
        <authorList>
            <person name="Sorokin D.Y."/>
            <person name="Merkel A.Y."/>
            <person name="Messina E."/>
            <person name="Yakimov M."/>
        </authorList>
    </citation>
    <scope>NUCLEOTIDE SEQUENCE [LARGE SCALE GENOMIC DNA]</scope>
    <source>
        <strain evidence="1 2">AB-hyl4</strain>
    </source>
</reference>
<accession>A0ABV4U8E6</accession>
<proteinExistence type="predicted"/>
<dbReference type="InterPro" id="IPR011330">
    <property type="entry name" value="Glyco_hydro/deAcase_b/a-brl"/>
</dbReference>
<protein>
    <recommendedName>
        <fullName evidence="3">Polysaccharide deacetylase</fullName>
    </recommendedName>
</protein>